<feature type="region of interest" description="Disordered" evidence="1">
    <location>
        <begin position="219"/>
        <end position="345"/>
    </location>
</feature>
<gene>
    <name evidence="2" type="ORF">NDU88_010799</name>
</gene>
<proteinExistence type="predicted"/>
<reference evidence="2" key="1">
    <citation type="journal article" date="2022" name="bioRxiv">
        <title>Sequencing and chromosome-scale assembly of the giantPleurodeles waltlgenome.</title>
        <authorList>
            <person name="Brown T."/>
            <person name="Elewa A."/>
            <person name="Iarovenko S."/>
            <person name="Subramanian E."/>
            <person name="Araus A.J."/>
            <person name="Petzold A."/>
            <person name="Susuki M."/>
            <person name="Suzuki K.-i.T."/>
            <person name="Hayashi T."/>
            <person name="Toyoda A."/>
            <person name="Oliveira C."/>
            <person name="Osipova E."/>
            <person name="Leigh N.D."/>
            <person name="Simon A."/>
            <person name="Yun M.H."/>
        </authorList>
    </citation>
    <scope>NUCLEOTIDE SEQUENCE</scope>
    <source>
        <strain evidence="2">20211129_DDA</strain>
        <tissue evidence="2">Liver</tissue>
    </source>
</reference>
<feature type="compositionally biased region" description="Low complexity" evidence="1">
    <location>
        <begin position="41"/>
        <end position="53"/>
    </location>
</feature>
<accession>A0AAV7S4F7</accession>
<dbReference type="EMBL" id="JANPWB010000009">
    <property type="protein sequence ID" value="KAJ1158105.1"/>
    <property type="molecule type" value="Genomic_DNA"/>
</dbReference>
<feature type="region of interest" description="Disordered" evidence="1">
    <location>
        <begin position="1"/>
        <end position="204"/>
    </location>
</feature>
<feature type="compositionally biased region" description="Polar residues" evidence="1">
    <location>
        <begin position="124"/>
        <end position="136"/>
    </location>
</feature>
<name>A0AAV7S4F7_PLEWA</name>
<feature type="compositionally biased region" description="Low complexity" evidence="1">
    <location>
        <begin position="93"/>
        <end position="106"/>
    </location>
</feature>
<feature type="compositionally biased region" description="Basic and acidic residues" evidence="1">
    <location>
        <begin position="19"/>
        <end position="29"/>
    </location>
</feature>
<dbReference type="AlphaFoldDB" id="A0AAV7S4F7"/>
<evidence type="ECO:0000313" key="2">
    <source>
        <dbReference type="EMBL" id="KAJ1158105.1"/>
    </source>
</evidence>
<protein>
    <submittedName>
        <fullName evidence="2">Uncharacterized protein</fullName>
    </submittedName>
</protein>
<evidence type="ECO:0000256" key="1">
    <source>
        <dbReference type="SAM" id="MobiDB-lite"/>
    </source>
</evidence>
<evidence type="ECO:0000313" key="3">
    <source>
        <dbReference type="Proteomes" id="UP001066276"/>
    </source>
</evidence>
<feature type="compositionally biased region" description="Pro residues" evidence="1">
    <location>
        <begin position="167"/>
        <end position="182"/>
    </location>
</feature>
<feature type="compositionally biased region" description="Polar residues" evidence="1">
    <location>
        <begin position="57"/>
        <end position="78"/>
    </location>
</feature>
<sequence length="345" mass="36870">MGDLPPPRRRWRGGARSGEPARGRPDHPRQCIQQSPRVNRGSPISGGPDPSDPAQWSPVTQGPFTCQDQLNGGQQVSPTVIHGPGSAGPGPDPGSLSSTGSLRLLGPHTPPAQQNKPQSVPGRQGQQENPGATSSGAAHLMSSGLSAVLPQWPRAPFDMSPDTNEQQPPPGPGGHYPSPPLPAQGHPWQWDRHRGPPEPNALLPQATYRHTVTFNLWRGLRQSLPSPDADPQPDGIPQGQSRSARRGTGPVFCCAAASSHGRRSGGFADRNGHPPSWMPVSQDPRGLSHPRLTGAPRGSRDRPGRDQAQSSAARWRLPHRRRSGRCVDLSGRPPSWAPTFQAHEV</sequence>
<comment type="caution">
    <text evidence="2">The sequence shown here is derived from an EMBL/GenBank/DDBJ whole genome shotgun (WGS) entry which is preliminary data.</text>
</comment>
<dbReference type="Proteomes" id="UP001066276">
    <property type="component" value="Chromosome 5"/>
</dbReference>
<keyword evidence="3" id="KW-1185">Reference proteome</keyword>
<organism evidence="2 3">
    <name type="scientific">Pleurodeles waltl</name>
    <name type="common">Iberian ribbed newt</name>
    <dbReference type="NCBI Taxonomy" id="8319"/>
    <lineage>
        <taxon>Eukaryota</taxon>
        <taxon>Metazoa</taxon>
        <taxon>Chordata</taxon>
        <taxon>Craniata</taxon>
        <taxon>Vertebrata</taxon>
        <taxon>Euteleostomi</taxon>
        <taxon>Amphibia</taxon>
        <taxon>Batrachia</taxon>
        <taxon>Caudata</taxon>
        <taxon>Salamandroidea</taxon>
        <taxon>Salamandridae</taxon>
        <taxon>Pleurodelinae</taxon>
        <taxon>Pleurodeles</taxon>
    </lineage>
</organism>